<evidence type="ECO:0000256" key="6">
    <source>
        <dbReference type="HAMAP-Rule" id="MF_00402"/>
    </source>
</evidence>
<comment type="similarity">
    <text evidence="2 6 7">Belongs to the bacterial ribosomal protein bL19 family.</text>
</comment>
<dbReference type="InterPro" id="IPR038657">
    <property type="entry name" value="Ribosomal_bL19_sf"/>
</dbReference>
<dbReference type="GO" id="GO:0003735">
    <property type="term" value="F:structural constituent of ribosome"/>
    <property type="evidence" value="ECO:0007669"/>
    <property type="project" value="InterPro"/>
</dbReference>
<dbReference type="HAMAP" id="MF_00402">
    <property type="entry name" value="Ribosomal_bL19"/>
    <property type="match status" value="1"/>
</dbReference>
<dbReference type="Pfam" id="PF01245">
    <property type="entry name" value="Ribosomal_L19"/>
    <property type="match status" value="1"/>
</dbReference>
<dbReference type="STRING" id="574087.Acear_1663"/>
<evidence type="ECO:0000256" key="3">
    <source>
        <dbReference type="ARBA" id="ARBA00022980"/>
    </source>
</evidence>
<dbReference type="RefSeq" id="WP_013278613.1">
    <property type="nucleotide sequence ID" value="NC_014378.1"/>
</dbReference>
<dbReference type="GO" id="GO:0022625">
    <property type="term" value="C:cytosolic large ribosomal subunit"/>
    <property type="evidence" value="ECO:0007669"/>
    <property type="project" value="TreeGrafter"/>
</dbReference>
<dbReference type="SUPFAM" id="SSF50104">
    <property type="entry name" value="Translation proteins SH3-like domain"/>
    <property type="match status" value="1"/>
</dbReference>
<dbReference type="EMBL" id="CP002105">
    <property type="protein sequence ID" value="ADL13168.1"/>
    <property type="molecule type" value="Genomic_DNA"/>
</dbReference>
<dbReference type="GO" id="GO:0006412">
    <property type="term" value="P:translation"/>
    <property type="evidence" value="ECO:0007669"/>
    <property type="project" value="UniProtKB-UniRule"/>
</dbReference>
<dbReference type="NCBIfam" id="TIGR01024">
    <property type="entry name" value="rplS_bact"/>
    <property type="match status" value="1"/>
</dbReference>
<keyword evidence="3 6" id="KW-0689">Ribosomal protein</keyword>
<evidence type="ECO:0000256" key="1">
    <source>
        <dbReference type="ARBA" id="ARBA00002349"/>
    </source>
</evidence>
<proteinExistence type="inferred from homology"/>
<dbReference type="InterPro" id="IPR008991">
    <property type="entry name" value="Translation_prot_SH3-like_sf"/>
</dbReference>
<dbReference type="Proteomes" id="UP000001661">
    <property type="component" value="Chromosome"/>
</dbReference>
<evidence type="ECO:0000256" key="7">
    <source>
        <dbReference type="RuleBase" id="RU000559"/>
    </source>
</evidence>
<reference evidence="8 9" key="1">
    <citation type="journal article" date="2010" name="Stand. Genomic Sci.">
        <title>Complete genome sequence of Acetohalobium arabaticum type strain (Z-7288).</title>
        <authorList>
            <person name="Sikorski J."/>
            <person name="Lapidus A."/>
            <person name="Chertkov O."/>
            <person name="Lucas S."/>
            <person name="Copeland A."/>
            <person name="Glavina Del Rio T."/>
            <person name="Nolan M."/>
            <person name="Tice H."/>
            <person name="Cheng J.F."/>
            <person name="Han C."/>
            <person name="Brambilla E."/>
            <person name="Pitluck S."/>
            <person name="Liolios K."/>
            <person name="Ivanova N."/>
            <person name="Mavromatis K."/>
            <person name="Mikhailova N."/>
            <person name="Pati A."/>
            <person name="Bruce D."/>
            <person name="Detter C."/>
            <person name="Tapia R."/>
            <person name="Goodwin L."/>
            <person name="Chen A."/>
            <person name="Palaniappan K."/>
            <person name="Land M."/>
            <person name="Hauser L."/>
            <person name="Chang Y.J."/>
            <person name="Jeffries C.D."/>
            <person name="Rohde M."/>
            <person name="Goker M."/>
            <person name="Spring S."/>
            <person name="Woyke T."/>
            <person name="Bristow J."/>
            <person name="Eisen J.A."/>
            <person name="Markowitz V."/>
            <person name="Hugenholtz P."/>
            <person name="Kyrpides N.C."/>
            <person name="Klenk H.P."/>
        </authorList>
    </citation>
    <scope>NUCLEOTIDE SEQUENCE [LARGE SCALE GENOMIC DNA]</scope>
    <source>
        <strain evidence="9">ATCC 49924 / DSM 5501 / Z-7288</strain>
    </source>
</reference>
<accession>D9QRM7</accession>
<dbReference type="PROSITE" id="PS01015">
    <property type="entry name" value="RIBOSOMAL_L19"/>
    <property type="match status" value="1"/>
</dbReference>
<dbReference type="FunFam" id="2.30.30.790:FF:000001">
    <property type="entry name" value="50S ribosomal protein L19"/>
    <property type="match status" value="1"/>
</dbReference>
<evidence type="ECO:0000256" key="5">
    <source>
        <dbReference type="ARBA" id="ARBA00035171"/>
    </source>
</evidence>
<organism evidence="8 9">
    <name type="scientific">Acetohalobium arabaticum (strain ATCC 49924 / DSM 5501 / Z-7288)</name>
    <dbReference type="NCBI Taxonomy" id="574087"/>
    <lineage>
        <taxon>Bacteria</taxon>
        <taxon>Bacillati</taxon>
        <taxon>Bacillota</taxon>
        <taxon>Clostridia</taxon>
        <taxon>Halanaerobiales</taxon>
        <taxon>Halobacteroidaceae</taxon>
        <taxon>Acetohalobium</taxon>
    </lineage>
</organism>
<dbReference type="HOGENOM" id="CLU_103507_2_1_9"/>
<dbReference type="OrthoDB" id="9803541at2"/>
<keyword evidence="9" id="KW-1185">Reference proteome</keyword>
<dbReference type="InterPro" id="IPR018257">
    <property type="entry name" value="Ribosomal_bL19_CS"/>
</dbReference>
<evidence type="ECO:0000256" key="2">
    <source>
        <dbReference type="ARBA" id="ARBA00005781"/>
    </source>
</evidence>
<dbReference type="PANTHER" id="PTHR15680">
    <property type="entry name" value="RIBOSOMAL PROTEIN L19"/>
    <property type="match status" value="1"/>
</dbReference>
<dbReference type="PIRSF" id="PIRSF002191">
    <property type="entry name" value="Ribosomal_L19"/>
    <property type="match status" value="1"/>
</dbReference>
<dbReference type="PANTHER" id="PTHR15680:SF9">
    <property type="entry name" value="LARGE RIBOSOMAL SUBUNIT PROTEIN BL19M"/>
    <property type="match status" value="1"/>
</dbReference>
<keyword evidence="4 6" id="KW-0687">Ribonucleoprotein</keyword>
<dbReference type="Gene3D" id="2.30.30.790">
    <property type="match status" value="1"/>
</dbReference>
<evidence type="ECO:0000256" key="4">
    <source>
        <dbReference type="ARBA" id="ARBA00023274"/>
    </source>
</evidence>
<gene>
    <name evidence="6" type="primary">rplS</name>
    <name evidence="8" type="ordered locus">Acear_1663</name>
</gene>
<dbReference type="InterPro" id="IPR001857">
    <property type="entry name" value="Ribosomal_bL19"/>
</dbReference>
<dbReference type="AlphaFoldDB" id="D9QRM7"/>
<sequence length="120" mass="13755">MEELLKAVEEDNMKDNIPDFQSGDTVSVHVKVEEGGAERIQLFEGIVIQRKGGGVRETFTVRKISHGVGIERIFPVHSPKIDKIEIVKRGDVNRSKLFYLRQRRGKNARVKEKREAKEEV</sequence>
<dbReference type="KEGG" id="aar:Acear_1663"/>
<comment type="function">
    <text evidence="1 6 7">This protein is located at the 30S-50S ribosomal subunit interface and may play a role in the structure and function of the aminoacyl-tRNA binding site.</text>
</comment>
<dbReference type="PRINTS" id="PR00061">
    <property type="entry name" value="RIBOSOMALL19"/>
</dbReference>
<protein>
    <recommendedName>
        <fullName evidence="5 6">Large ribosomal subunit protein bL19</fullName>
    </recommendedName>
</protein>
<dbReference type="eggNOG" id="COG0335">
    <property type="taxonomic scope" value="Bacteria"/>
</dbReference>
<evidence type="ECO:0000313" key="8">
    <source>
        <dbReference type="EMBL" id="ADL13168.1"/>
    </source>
</evidence>
<name>D9QRM7_ACEAZ</name>
<evidence type="ECO:0000313" key="9">
    <source>
        <dbReference type="Proteomes" id="UP000001661"/>
    </source>
</evidence>